<organism evidence="2 3">
    <name type="scientific">Sphingopyxis macrogoltabida</name>
    <name type="common">Sphingomonas macrogoltabidus</name>
    <dbReference type="NCBI Taxonomy" id="33050"/>
    <lineage>
        <taxon>Bacteria</taxon>
        <taxon>Pseudomonadati</taxon>
        <taxon>Pseudomonadota</taxon>
        <taxon>Alphaproteobacteria</taxon>
        <taxon>Sphingomonadales</taxon>
        <taxon>Sphingomonadaceae</taxon>
        <taxon>Sphingopyxis</taxon>
    </lineage>
</organism>
<dbReference type="Pfam" id="PF07077">
    <property type="entry name" value="DUF1345"/>
    <property type="match status" value="1"/>
</dbReference>
<keyword evidence="1" id="KW-0472">Membrane</keyword>
<accession>A0A2W5N2N2</accession>
<comment type="caution">
    <text evidence="2">The sequence shown here is derived from an EMBL/GenBank/DDBJ whole genome shotgun (WGS) entry which is preliminary data.</text>
</comment>
<dbReference type="InterPro" id="IPR009781">
    <property type="entry name" value="DUF1345"/>
</dbReference>
<evidence type="ECO:0000313" key="3">
    <source>
        <dbReference type="Proteomes" id="UP000248597"/>
    </source>
</evidence>
<evidence type="ECO:0000256" key="1">
    <source>
        <dbReference type="SAM" id="Phobius"/>
    </source>
</evidence>
<sequence>MVFQAKAKAACGRYAARAASANLCAVTRTIGNRIAPPRFVAYAAALAIVGLWSVTQGADGLRDFLIGFDIATAAFLLSTISLFRTRDPRVMARHAAANDANRAALLILSVALSAVVLGALALLVAGSGAYSKPLVIATLALAWLFANIVYAIHYAHLYYRPGAKGGHAGGLSIPSSDAPDYLDFLHFALILGMTFQTADIDITSRAIRRVSTAHCLEAFIFNIGILAFSINMIAGG</sequence>
<keyword evidence="1" id="KW-0812">Transmembrane</keyword>
<keyword evidence="1" id="KW-1133">Transmembrane helix</keyword>
<dbReference type="Proteomes" id="UP000248597">
    <property type="component" value="Unassembled WGS sequence"/>
</dbReference>
<feature type="transmembrane region" description="Helical" evidence="1">
    <location>
        <begin position="134"/>
        <end position="155"/>
    </location>
</feature>
<protein>
    <submittedName>
        <fullName evidence="2">DUF1345 domain-containing protein</fullName>
    </submittedName>
</protein>
<gene>
    <name evidence="2" type="ORF">DI569_15885</name>
</gene>
<evidence type="ECO:0000313" key="2">
    <source>
        <dbReference type="EMBL" id="PZQ20330.1"/>
    </source>
</evidence>
<reference evidence="2 3" key="1">
    <citation type="submission" date="2017-08" db="EMBL/GenBank/DDBJ databases">
        <title>Infants hospitalized years apart are colonized by the same room-sourced microbial strains.</title>
        <authorList>
            <person name="Brooks B."/>
            <person name="Olm M.R."/>
            <person name="Firek B.A."/>
            <person name="Baker R."/>
            <person name="Thomas B.C."/>
            <person name="Morowitz M.J."/>
            <person name="Banfield J.F."/>
        </authorList>
    </citation>
    <scope>NUCLEOTIDE SEQUENCE [LARGE SCALE GENOMIC DNA]</scope>
    <source>
        <strain evidence="2">S2_005_003_R2_47</strain>
    </source>
</reference>
<dbReference type="EMBL" id="QFPJ01000067">
    <property type="protein sequence ID" value="PZQ20330.1"/>
    <property type="molecule type" value="Genomic_DNA"/>
</dbReference>
<dbReference type="AlphaFoldDB" id="A0A2W5N2N2"/>
<name>A0A2W5N2N2_SPHMC</name>
<feature type="transmembrane region" description="Helical" evidence="1">
    <location>
        <begin position="39"/>
        <end position="58"/>
    </location>
</feature>
<feature type="transmembrane region" description="Helical" evidence="1">
    <location>
        <begin position="215"/>
        <end position="234"/>
    </location>
</feature>
<feature type="transmembrane region" description="Helical" evidence="1">
    <location>
        <begin position="104"/>
        <end position="128"/>
    </location>
</feature>
<proteinExistence type="predicted"/>
<feature type="transmembrane region" description="Helical" evidence="1">
    <location>
        <begin position="64"/>
        <end position="83"/>
    </location>
</feature>